<keyword evidence="2" id="KW-1185">Reference proteome</keyword>
<comment type="caution">
    <text evidence="1">The sequence shown here is derived from an EMBL/GenBank/DDBJ whole genome shotgun (WGS) entry which is preliminary data.</text>
</comment>
<dbReference type="Proteomes" id="UP000050482">
    <property type="component" value="Unassembled WGS sequence"/>
</dbReference>
<protein>
    <submittedName>
        <fullName evidence="1">Uncharacterized protein</fullName>
    </submittedName>
</protein>
<proteinExistence type="predicted"/>
<name>A0A0P9CC92_9BACL</name>
<organism evidence="1 2">
    <name type="scientific">Alicyclobacillus ferrooxydans</name>
    <dbReference type="NCBI Taxonomy" id="471514"/>
    <lineage>
        <taxon>Bacteria</taxon>
        <taxon>Bacillati</taxon>
        <taxon>Bacillota</taxon>
        <taxon>Bacilli</taxon>
        <taxon>Bacillales</taxon>
        <taxon>Alicyclobacillaceae</taxon>
        <taxon>Alicyclobacillus</taxon>
    </lineage>
</organism>
<dbReference type="OrthoDB" id="2376546at2"/>
<reference evidence="1 2" key="1">
    <citation type="submission" date="2015-09" db="EMBL/GenBank/DDBJ databases">
        <title>Draft genome sequence of Alicyclobacillus ferrooxydans DSM 22381.</title>
        <authorList>
            <person name="Hemp J."/>
        </authorList>
    </citation>
    <scope>NUCLEOTIDE SEQUENCE [LARGE SCALE GENOMIC DNA]</scope>
    <source>
        <strain evidence="1 2">TC-34</strain>
    </source>
</reference>
<accession>A0A0P9CC92</accession>
<gene>
    <name evidence="1" type="ORF">AN477_14235</name>
</gene>
<evidence type="ECO:0000313" key="2">
    <source>
        <dbReference type="Proteomes" id="UP000050482"/>
    </source>
</evidence>
<evidence type="ECO:0000313" key="1">
    <source>
        <dbReference type="EMBL" id="KPV43088.1"/>
    </source>
</evidence>
<dbReference type="PATRIC" id="fig|471514.4.peg.2217"/>
<sequence>MPAFILSGAITVNTPQQNGAVFVGQNSVGGWDANMKFNTAHGGNFGVFSVQMSALNVMLDNLEVIDGMINDQDLKISPTLEI</sequence>
<dbReference type="AlphaFoldDB" id="A0A0P9CC92"/>
<dbReference type="RefSeq" id="WP_054969828.1">
    <property type="nucleotide sequence ID" value="NZ_LJCO01000058.1"/>
</dbReference>
<dbReference type="EMBL" id="LJCO01000058">
    <property type="protein sequence ID" value="KPV43088.1"/>
    <property type="molecule type" value="Genomic_DNA"/>
</dbReference>